<proteinExistence type="predicted"/>
<dbReference type="GO" id="GO:0000270">
    <property type="term" value="P:peptidoglycan metabolic process"/>
    <property type="evidence" value="ECO:0007669"/>
    <property type="project" value="TreeGrafter"/>
</dbReference>
<dbReference type="AlphaFoldDB" id="A0A1I2HFE3"/>
<dbReference type="GO" id="GO:0005886">
    <property type="term" value="C:plasma membrane"/>
    <property type="evidence" value="ECO:0007669"/>
    <property type="project" value="TreeGrafter"/>
</dbReference>
<dbReference type="RefSeq" id="WP_091190252.1">
    <property type="nucleotide sequence ID" value="NZ_FOMT01000007.1"/>
</dbReference>
<dbReference type="Proteomes" id="UP000198855">
    <property type="component" value="Unassembled WGS sequence"/>
</dbReference>
<evidence type="ECO:0000259" key="2">
    <source>
        <dbReference type="Pfam" id="PF02698"/>
    </source>
</evidence>
<dbReference type="Gene3D" id="3.40.50.620">
    <property type="entry name" value="HUPs"/>
    <property type="match status" value="1"/>
</dbReference>
<dbReference type="PANTHER" id="PTHR30336:SF4">
    <property type="entry name" value="ENVELOPE BIOGENESIS FACTOR ELYC"/>
    <property type="match status" value="1"/>
</dbReference>
<dbReference type="GO" id="GO:0043164">
    <property type="term" value="P:Gram-negative-bacterium-type cell wall biogenesis"/>
    <property type="evidence" value="ECO:0007669"/>
    <property type="project" value="TreeGrafter"/>
</dbReference>
<evidence type="ECO:0000256" key="1">
    <source>
        <dbReference type="SAM" id="Phobius"/>
    </source>
</evidence>
<sequence length="186" mass="21257">MIRKLIGINVAILLVLALLFCLIGRFLVVNEEPKKVDVIILLSGDVGRMEKAIELMNQGYANRMIVTRTDGRGYGEIRLSSLIRSGVSQSAIIPEYQATSTYTNAVYSKALMEQYGFQSALVVSSNYHMRRVSYTFNKVYSHSGIDLTYVNAPSVNFDPVYWWSKRKYVNYTISEYIKLFGYIIKY</sequence>
<dbReference type="Pfam" id="PF02698">
    <property type="entry name" value="DUF218"/>
    <property type="match status" value="1"/>
</dbReference>
<dbReference type="PANTHER" id="PTHR30336">
    <property type="entry name" value="INNER MEMBRANE PROTEIN, PROBABLE PERMEASE"/>
    <property type="match status" value="1"/>
</dbReference>
<feature type="transmembrane region" description="Helical" evidence="1">
    <location>
        <begin position="6"/>
        <end position="28"/>
    </location>
</feature>
<dbReference type="InterPro" id="IPR014729">
    <property type="entry name" value="Rossmann-like_a/b/a_fold"/>
</dbReference>
<keyword evidence="1" id="KW-1133">Transmembrane helix</keyword>
<evidence type="ECO:0000313" key="3">
    <source>
        <dbReference type="EMBL" id="SFF28402.1"/>
    </source>
</evidence>
<gene>
    <name evidence="3" type="ORF">SAMN05216378_5774</name>
</gene>
<keyword evidence="4" id="KW-1185">Reference proteome</keyword>
<dbReference type="InterPro" id="IPR003848">
    <property type="entry name" value="DUF218"/>
</dbReference>
<reference evidence="4" key="1">
    <citation type="submission" date="2016-10" db="EMBL/GenBank/DDBJ databases">
        <authorList>
            <person name="Varghese N."/>
            <person name="Submissions S."/>
        </authorList>
    </citation>
    <scope>NUCLEOTIDE SEQUENCE [LARGE SCALE GENOMIC DNA]</scope>
    <source>
        <strain evidence="4">CGMCC 1.10784</strain>
    </source>
</reference>
<dbReference type="EMBL" id="FOMT01000007">
    <property type="protein sequence ID" value="SFF28402.1"/>
    <property type="molecule type" value="Genomic_DNA"/>
</dbReference>
<protein>
    <submittedName>
        <fullName evidence="3">DUF218 domain-containing protein</fullName>
    </submittedName>
</protein>
<evidence type="ECO:0000313" key="4">
    <source>
        <dbReference type="Proteomes" id="UP000198855"/>
    </source>
</evidence>
<feature type="domain" description="DUF218" evidence="2">
    <location>
        <begin position="37"/>
        <end position="177"/>
    </location>
</feature>
<dbReference type="STRING" id="1045775.SAMN05216378_5774"/>
<organism evidence="3 4">
    <name type="scientific">Paenibacillus catalpae</name>
    <dbReference type="NCBI Taxonomy" id="1045775"/>
    <lineage>
        <taxon>Bacteria</taxon>
        <taxon>Bacillati</taxon>
        <taxon>Bacillota</taxon>
        <taxon>Bacilli</taxon>
        <taxon>Bacillales</taxon>
        <taxon>Paenibacillaceae</taxon>
        <taxon>Paenibacillus</taxon>
    </lineage>
</organism>
<dbReference type="CDD" id="cd06259">
    <property type="entry name" value="YdcF-like"/>
    <property type="match status" value="1"/>
</dbReference>
<name>A0A1I2HFE3_9BACL</name>
<dbReference type="OrthoDB" id="9782395at2"/>
<accession>A0A1I2HFE3</accession>
<dbReference type="InterPro" id="IPR051599">
    <property type="entry name" value="Cell_Envelope_Assoc"/>
</dbReference>
<keyword evidence="1" id="KW-0472">Membrane</keyword>
<keyword evidence="1" id="KW-0812">Transmembrane</keyword>